<accession>A0A832V9G8</accession>
<evidence type="ECO:0000313" key="3">
    <source>
        <dbReference type="Proteomes" id="UP000646946"/>
    </source>
</evidence>
<keyword evidence="3" id="KW-1185">Reference proteome</keyword>
<evidence type="ECO:0000313" key="2">
    <source>
        <dbReference type="EMBL" id="HIK00061.1"/>
    </source>
</evidence>
<dbReference type="Proteomes" id="UP000646946">
    <property type="component" value="Unassembled WGS sequence"/>
</dbReference>
<sequence>MVFHIIKNAKAQVNIEFVVSIIILVLITISAAIAILRLLPTFSTATEDSDLRARATDFSKVLFDNPGVPTNWVTNPILVGLAYYNNNSNETVRGALDPIKVDYLNDSITYDQLKQNLNLEDDFNFKIDISNQTFRFLDYFNHTPGKTDKTITIKKYASVNRTQVNITLLVWK</sequence>
<feature type="transmembrane region" description="Helical" evidence="1">
    <location>
        <begin position="17"/>
        <end position="39"/>
    </location>
</feature>
<dbReference type="EMBL" id="DVAB01000008">
    <property type="protein sequence ID" value="HIK00061.1"/>
    <property type="molecule type" value="Genomic_DNA"/>
</dbReference>
<protein>
    <submittedName>
        <fullName evidence="2">Uncharacterized protein</fullName>
    </submittedName>
</protein>
<comment type="caution">
    <text evidence="2">The sequence shown here is derived from an EMBL/GenBank/DDBJ whole genome shotgun (WGS) entry which is preliminary data.</text>
</comment>
<dbReference type="AlphaFoldDB" id="A0A832V9G8"/>
<name>A0A832V9G8_9ARCH</name>
<keyword evidence="1" id="KW-1133">Transmembrane helix</keyword>
<proteinExistence type="predicted"/>
<gene>
    <name evidence="2" type="ORF">H1016_00795</name>
</gene>
<reference evidence="2 3" key="1">
    <citation type="journal article" name="Nat. Commun.">
        <title>Undinarchaeota illuminate DPANN phylogeny and the impact of gene transfer on archaeal evolution.</title>
        <authorList>
            <person name="Dombrowski N."/>
            <person name="Williams T.A."/>
            <person name="Sun J."/>
            <person name="Woodcroft B.J."/>
            <person name="Lee J.H."/>
            <person name="Minh B.Q."/>
            <person name="Rinke C."/>
            <person name="Spang A."/>
        </authorList>
    </citation>
    <scope>NUCLEOTIDE SEQUENCE [LARGE SCALE GENOMIC DNA]</scope>
    <source>
        <strain evidence="2">MAG_bin1129</strain>
    </source>
</reference>
<keyword evidence="1" id="KW-0472">Membrane</keyword>
<evidence type="ECO:0000256" key="1">
    <source>
        <dbReference type="SAM" id="Phobius"/>
    </source>
</evidence>
<organism evidence="2 3">
    <name type="scientific">Candidatus Naiadarchaeum limnaeum</name>
    <dbReference type="NCBI Taxonomy" id="2756139"/>
    <lineage>
        <taxon>Archaea</taxon>
        <taxon>Candidatus Undinarchaeota</taxon>
        <taxon>Candidatus Undinarchaeia</taxon>
        <taxon>Candidatus Naiadarchaeales</taxon>
        <taxon>Candidatus Naiadarchaeaceae</taxon>
        <taxon>Candidatus Naiadarchaeum</taxon>
    </lineage>
</organism>
<keyword evidence="1" id="KW-0812">Transmembrane</keyword>